<reference evidence="2" key="1">
    <citation type="submission" date="2020-09" db="EMBL/GenBank/DDBJ databases">
        <title>Comparative genome analyses of four rice-infecting Rhizoctonia solani isolates reveal extensive enrichment of homogalacturonan modification genes.</title>
        <authorList>
            <person name="Lee D.-Y."/>
            <person name="Jeon J."/>
            <person name="Kim K.-T."/>
            <person name="Cheong K."/>
            <person name="Song H."/>
            <person name="Choi G."/>
            <person name="Ko J."/>
            <person name="Opiyo S.O."/>
            <person name="Zuo S."/>
            <person name="Madhav S."/>
            <person name="Lee Y.-H."/>
            <person name="Wang G.-L."/>
        </authorList>
    </citation>
    <scope>NUCLEOTIDE SEQUENCE</scope>
    <source>
        <strain evidence="2">AG1-IA WGL</strain>
    </source>
</reference>
<sequence length="89" mass="10094">MAKMSRIQTRAYAHTEMLDQTLCRRGRLIGQMDHWPPGALNTAASREAMSELENLRIVRCNRTRSPRELSGGLMNDFRPSKMAQAMSSV</sequence>
<name>A0A8H7LMI7_9AGAM</name>
<dbReference type="EMBL" id="JACYCD010000691">
    <property type="protein sequence ID" value="KAF8688915.1"/>
    <property type="molecule type" value="Genomic_DNA"/>
</dbReference>
<evidence type="ECO:0000313" key="3">
    <source>
        <dbReference type="Proteomes" id="UP000602905"/>
    </source>
</evidence>
<comment type="caution">
    <text evidence="2">The sequence shown here is derived from an EMBL/GenBank/DDBJ whole genome shotgun (WGS) entry which is preliminary data.</text>
</comment>
<dbReference type="Proteomes" id="UP000602905">
    <property type="component" value="Unassembled WGS sequence"/>
</dbReference>
<protein>
    <submittedName>
        <fullName evidence="2">Uncharacterized protein</fullName>
    </submittedName>
</protein>
<evidence type="ECO:0000313" key="2">
    <source>
        <dbReference type="EMBL" id="KAF8688915.1"/>
    </source>
</evidence>
<dbReference type="AlphaFoldDB" id="A0A8H7LMI7"/>
<feature type="non-terminal residue" evidence="2">
    <location>
        <position position="1"/>
    </location>
</feature>
<accession>A0A8H7LMI7</accession>
<organism evidence="2 3">
    <name type="scientific">Rhizoctonia solani</name>
    <dbReference type="NCBI Taxonomy" id="456999"/>
    <lineage>
        <taxon>Eukaryota</taxon>
        <taxon>Fungi</taxon>
        <taxon>Dikarya</taxon>
        <taxon>Basidiomycota</taxon>
        <taxon>Agaricomycotina</taxon>
        <taxon>Agaricomycetes</taxon>
        <taxon>Cantharellales</taxon>
        <taxon>Ceratobasidiaceae</taxon>
        <taxon>Rhizoctonia</taxon>
    </lineage>
</organism>
<proteinExistence type="predicted"/>
<gene>
    <name evidence="2" type="ORF">RHS03_09352</name>
</gene>
<feature type="region of interest" description="Disordered" evidence="1">
    <location>
        <begin position="69"/>
        <end position="89"/>
    </location>
</feature>
<evidence type="ECO:0000256" key="1">
    <source>
        <dbReference type="SAM" id="MobiDB-lite"/>
    </source>
</evidence>